<reference evidence="4 5" key="1">
    <citation type="submission" date="2015-11" db="EMBL/GenBank/DDBJ databases">
        <title>Genomic analysis of 38 Legionella species identifies large and diverse effector repertoires.</title>
        <authorList>
            <person name="Burstein D."/>
            <person name="Amaro F."/>
            <person name="Zusman T."/>
            <person name="Lifshitz Z."/>
            <person name="Cohen O."/>
            <person name="Gilbert J.A."/>
            <person name="Pupko T."/>
            <person name="Shuman H.A."/>
            <person name="Segal G."/>
        </authorList>
    </citation>
    <scope>NUCLEOTIDE SEQUENCE [LARGE SCALE GENOMIC DNA]</scope>
    <source>
        <strain evidence="4 5">ATCC 49504</strain>
    </source>
</reference>
<evidence type="ECO:0000313" key="5">
    <source>
        <dbReference type="Proteomes" id="UP000054785"/>
    </source>
</evidence>
<dbReference type="PATRIC" id="fig|45065.4.peg.1310"/>
<evidence type="ECO:0000256" key="3">
    <source>
        <dbReference type="ARBA" id="ARBA00030757"/>
    </source>
</evidence>
<dbReference type="PANTHER" id="PTHR11579">
    <property type="entry name" value="PROTEIN-L-ISOASPARTATE O-METHYLTRANSFERASE"/>
    <property type="match status" value="1"/>
</dbReference>
<keyword evidence="4" id="KW-0808">Transferase</keyword>
<gene>
    <name evidence="4" type="ORF">Lgee_1216</name>
</gene>
<dbReference type="RefSeq" id="WP_035902108.1">
    <property type="nucleotide sequence ID" value="NZ_CAAAHN010000007.1"/>
</dbReference>
<dbReference type="Pfam" id="PF01135">
    <property type="entry name" value="PCMT"/>
    <property type="match status" value="1"/>
</dbReference>
<dbReference type="InterPro" id="IPR029063">
    <property type="entry name" value="SAM-dependent_MTases_sf"/>
</dbReference>
<dbReference type="CDD" id="cd02440">
    <property type="entry name" value="AdoMet_MTases"/>
    <property type="match status" value="1"/>
</dbReference>
<dbReference type="GO" id="GO:0032259">
    <property type="term" value="P:methylation"/>
    <property type="evidence" value="ECO:0007669"/>
    <property type="project" value="UniProtKB-KW"/>
</dbReference>
<dbReference type="EMBL" id="LNYC01000044">
    <property type="protein sequence ID" value="KTC99724.1"/>
    <property type="molecule type" value="Genomic_DNA"/>
</dbReference>
<sequence length="223" mass="24762">MSNQNPIVNMITQQLRTGDVLNGNILSLFETLPRDAFVPAGFEAFAWSDMHIPLAGGECMMTPLEEGLLLQALQLQDHESVLEVGTGTGFLTAMLSRQCASVLSVDCNPEFTREARKRLAEHGCDNVELMTGDGCRGWMAKAPYDVVVFTGALEALTESHFLQVVPGGRLFAIIGNETIQQARLFSLSHDEKWQERIVFETCLPELKDNLRKPRFDFDGDTRG</sequence>
<dbReference type="STRING" id="45065.Lgee_1216"/>
<comment type="caution">
    <text evidence="4">The sequence shown here is derived from an EMBL/GenBank/DDBJ whole genome shotgun (WGS) entry which is preliminary data.</text>
</comment>
<dbReference type="GO" id="GO:0005737">
    <property type="term" value="C:cytoplasm"/>
    <property type="evidence" value="ECO:0007669"/>
    <property type="project" value="TreeGrafter"/>
</dbReference>
<organism evidence="4 5">
    <name type="scientific">Legionella geestiana</name>
    <dbReference type="NCBI Taxonomy" id="45065"/>
    <lineage>
        <taxon>Bacteria</taxon>
        <taxon>Pseudomonadati</taxon>
        <taxon>Pseudomonadota</taxon>
        <taxon>Gammaproteobacteria</taxon>
        <taxon>Legionellales</taxon>
        <taxon>Legionellaceae</taxon>
        <taxon>Legionella</taxon>
    </lineage>
</organism>
<dbReference type="OrthoDB" id="9810066at2"/>
<dbReference type="SUPFAM" id="SSF53335">
    <property type="entry name" value="S-adenosyl-L-methionine-dependent methyltransferases"/>
    <property type="match status" value="1"/>
</dbReference>
<keyword evidence="4" id="KW-0489">Methyltransferase</keyword>
<dbReference type="AlphaFoldDB" id="A0A0W0TWB9"/>
<evidence type="ECO:0000313" key="4">
    <source>
        <dbReference type="EMBL" id="KTC99724.1"/>
    </source>
</evidence>
<comment type="similarity">
    <text evidence="1">Belongs to the methyltransferase superfamily. L-isoaspartyl/D-aspartyl protein methyltransferase family.</text>
</comment>
<proteinExistence type="inferred from homology"/>
<dbReference type="PANTHER" id="PTHR11579:SF18">
    <property type="entry name" value="PROTEIN-L-ISOASPARTATE O-METHYLTRANSFERASE"/>
    <property type="match status" value="1"/>
</dbReference>
<evidence type="ECO:0000256" key="1">
    <source>
        <dbReference type="ARBA" id="ARBA00005369"/>
    </source>
</evidence>
<keyword evidence="5" id="KW-1185">Reference proteome</keyword>
<accession>A0A0W0TWB9</accession>
<dbReference type="GO" id="GO:0004719">
    <property type="term" value="F:protein-L-isoaspartate (D-aspartate) O-methyltransferase activity"/>
    <property type="evidence" value="ECO:0007669"/>
    <property type="project" value="InterPro"/>
</dbReference>
<name>A0A0W0TWB9_9GAMM</name>
<protein>
    <recommendedName>
        <fullName evidence="2">Protein-L-isoaspartate O-methyltransferase</fullName>
    </recommendedName>
    <alternativeName>
        <fullName evidence="3">Protein L-isoaspartyl methyltransferase</fullName>
    </alternativeName>
</protein>
<evidence type="ECO:0000256" key="2">
    <source>
        <dbReference type="ARBA" id="ARBA00013346"/>
    </source>
</evidence>
<dbReference type="Proteomes" id="UP000054785">
    <property type="component" value="Unassembled WGS sequence"/>
</dbReference>
<dbReference type="InterPro" id="IPR000682">
    <property type="entry name" value="PCMT"/>
</dbReference>
<dbReference type="Gene3D" id="3.40.50.150">
    <property type="entry name" value="Vaccinia Virus protein VP39"/>
    <property type="match status" value="1"/>
</dbReference>